<keyword evidence="2" id="KW-1185">Reference proteome</keyword>
<protein>
    <submittedName>
        <fullName evidence="1">Uncharacterized protein</fullName>
    </submittedName>
</protein>
<dbReference type="Proteomes" id="UP000245119">
    <property type="component" value="Linkage Group LG8"/>
</dbReference>
<reference evidence="1 2" key="1">
    <citation type="submission" date="2018-04" db="EMBL/GenBank/DDBJ databases">
        <title>The genome of golden apple snail Pomacea canaliculata provides insight into stress tolerance and invasive adaptation.</title>
        <authorList>
            <person name="Liu C."/>
            <person name="Liu B."/>
            <person name="Ren Y."/>
            <person name="Zhang Y."/>
            <person name="Wang H."/>
            <person name="Li S."/>
            <person name="Jiang F."/>
            <person name="Yin L."/>
            <person name="Zhang G."/>
            <person name="Qian W."/>
            <person name="Fan W."/>
        </authorList>
    </citation>
    <scope>NUCLEOTIDE SEQUENCE [LARGE SCALE GENOMIC DNA]</scope>
    <source>
        <strain evidence="1">SZHN2017</strain>
        <tissue evidence="1">Muscle</tissue>
    </source>
</reference>
<gene>
    <name evidence="1" type="ORF">C0Q70_13723</name>
</gene>
<accession>A0A2T7NY04</accession>
<dbReference type="AlphaFoldDB" id="A0A2T7NY04"/>
<evidence type="ECO:0000313" key="1">
    <source>
        <dbReference type="EMBL" id="PVD26055.1"/>
    </source>
</evidence>
<proteinExistence type="predicted"/>
<comment type="caution">
    <text evidence="1">The sequence shown here is derived from an EMBL/GenBank/DDBJ whole genome shotgun (WGS) entry which is preliminary data.</text>
</comment>
<name>A0A2T7NY04_POMCA</name>
<evidence type="ECO:0000313" key="2">
    <source>
        <dbReference type="Proteomes" id="UP000245119"/>
    </source>
</evidence>
<sequence length="109" mass="12437">MDDAHASRQVPHFLLNLSYAQTMLHSDAMTTKRGGCLRPPKYCRVDILDQFVSIELSGSLGLLNHVRSGETATVVEAHEGKCCHRERLTLLPPIFFLKKEKSERHTWYT</sequence>
<dbReference type="EMBL" id="PZQS01000008">
    <property type="protein sequence ID" value="PVD26055.1"/>
    <property type="molecule type" value="Genomic_DNA"/>
</dbReference>
<organism evidence="1 2">
    <name type="scientific">Pomacea canaliculata</name>
    <name type="common">Golden apple snail</name>
    <dbReference type="NCBI Taxonomy" id="400727"/>
    <lineage>
        <taxon>Eukaryota</taxon>
        <taxon>Metazoa</taxon>
        <taxon>Spiralia</taxon>
        <taxon>Lophotrochozoa</taxon>
        <taxon>Mollusca</taxon>
        <taxon>Gastropoda</taxon>
        <taxon>Caenogastropoda</taxon>
        <taxon>Architaenioglossa</taxon>
        <taxon>Ampullarioidea</taxon>
        <taxon>Ampullariidae</taxon>
        <taxon>Pomacea</taxon>
    </lineage>
</organism>